<feature type="compositionally biased region" description="Low complexity" evidence="1">
    <location>
        <begin position="119"/>
        <end position="131"/>
    </location>
</feature>
<evidence type="ECO:0000313" key="3">
    <source>
        <dbReference type="Proteomes" id="UP000077671"/>
    </source>
</evidence>
<dbReference type="EMBL" id="LWDD02004174">
    <property type="protein sequence ID" value="KAE8235656.1"/>
    <property type="molecule type" value="Genomic_DNA"/>
</dbReference>
<dbReference type="Proteomes" id="UP000077671">
    <property type="component" value="Unassembled WGS sequence"/>
</dbReference>
<name>A0A8T8S9T7_9BASI</name>
<reference evidence="2" key="1">
    <citation type="submission" date="2016-04" db="EMBL/GenBank/DDBJ databases">
        <authorList>
            <person name="Nguyen H.D."/>
            <person name="Kesanakurti P."/>
            <person name="Cullis J."/>
            <person name="Levesque C.A."/>
            <person name="Hambleton S."/>
        </authorList>
    </citation>
    <scope>NUCLEOTIDE SEQUENCE</scope>
    <source>
        <strain evidence="2">DAOMC 238032</strain>
    </source>
</reference>
<protein>
    <submittedName>
        <fullName evidence="2">Uncharacterized protein</fullName>
    </submittedName>
</protein>
<organism evidence="2 3">
    <name type="scientific">Tilletia caries</name>
    <name type="common">wheat bunt fungus</name>
    <dbReference type="NCBI Taxonomy" id="13290"/>
    <lineage>
        <taxon>Eukaryota</taxon>
        <taxon>Fungi</taxon>
        <taxon>Dikarya</taxon>
        <taxon>Basidiomycota</taxon>
        <taxon>Ustilaginomycotina</taxon>
        <taxon>Exobasidiomycetes</taxon>
        <taxon>Tilletiales</taxon>
        <taxon>Tilletiaceae</taxon>
        <taxon>Tilletia</taxon>
    </lineage>
</organism>
<feature type="non-terminal residue" evidence="2">
    <location>
        <position position="1"/>
    </location>
</feature>
<sequence>MLEEARQVLRHWFEDDSNLLRLMNFTYAKNKLHHKWLRALGLILGLAAGAAQAAGQAQAADQNIEMINQQTKLEYAAQQREQIVQDNAANKEGYQGQLESDRMASAVKTDGAGMGGATAGQRAAEQARQGALSIENAKDRKDASRAN</sequence>
<accession>A0A8T8S9T7</accession>
<feature type="compositionally biased region" description="Basic and acidic residues" evidence="1">
    <location>
        <begin position="136"/>
        <end position="147"/>
    </location>
</feature>
<gene>
    <name evidence="2" type="ORF">A4X03_0g9700</name>
</gene>
<evidence type="ECO:0000256" key="1">
    <source>
        <dbReference type="SAM" id="MobiDB-lite"/>
    </source>
</evidence>
<proteinExistence type="predicted"/>
<feature type="region of interest" description="Disordered" evidence="1">
    <location>
        <begin position="87"/>
        <end position="147"/>
    </location>
</feature>
<dbReference type="AlphaFoldDB" id="A0A8T8S9T7"/>
<comment type="caution">
    <text evidence="2">The sequence shown here is derived from an EMBL/GenBank/DDBJ whole genome shotgun (WGS) entry which is preliminary data.</text>
</comment>
<reference evidence="2" key="2">
    <citation type="journal article" date="2019" name="IMA Fungus">
        <title>Genome sequencing and comparison of five Tilletia species to identify candidate genes for the detection of regulated species infecting wheat.</title>
        <authorList>
            <person name="Nguyen H.D.T."/>
            <person name="Sultana T."/>
            <person name="Kesanakurti P."/>
            <person name="Hambleton S."/>
        </authorList>
    </citation>
    <scope>NUCLEOTIDE SEQUENCE</scope>
    <source>
        <strain evidence="2">DAOMC 238032</strain>
    </source>
</reference>
<evidence type="ECO:0000313" key="2">
    <source>
        <dbReference type="EMBL" id="KAE8235656.1"/>
    </source>
</evidence>